<dbReference type="InterPro" id="IPR000305">
    <property type="entry name" value="GIY-YIG_endonuc"/>
</dbReference>
<evidence type="ECO:0000313" key="3">
    <source>
        <dbReference type="Proteomes" id="UP000293925"/>
    </source>
</evidence>
<dbReference type="Gene3D" id="3.40.1440.10">
    <property type="entry name" value="GIY-YIG endonuclease"/>
    <property type="match status" value="1"/>
</dbReference>
<dbReference type="Proteomes" id="UP000293925">
    <property type="component" value="Unassembled WGS sequence"/>
</dbReference>
<proteinExistence type="predicted"/>
<dbReference type="AlphaFoldDB" id="A0A4R0PZE4"/>
<reference evidence="2 3" key="1">
    <citation type="submission" date="2019-02" db="EMBL/GenBank/DDBJ databases">
        <title>Pedobacter sp. RP-3-21 sp. nov., isolated from Arctic soil.</title>
        <authorList>
            <person name="Dahal R.H."/>
        </authorList>
    </citation>
    <scope>NUCLEOTIDE SEQUENCE [LARGE SCALE GENOMIC DNA]</scope>
    <source>
        <strain evidence="2 3">RP-3-21</strain>
    </source>
</reference>
<dbReference type="Pfam" id="PF01541">
    <property type="entry name" value="GIY-YIG"/>
    <property type="match status" value="1"/>
</dbReference>
<gene>
    <name evidence="2" type="ORF">EZ456_14485</name>
</gene>
<name>A0A4R0PZE4_9SPHI</name>
<dbReference type="EMBL" id="SJSO01000011">
    <property type="protein sequence ID" value="TCD26216.1"/>
    <property type="molecule type" value="Genomic_DNA"/>
</dbReference>
<dbReference type="RefSeq" id="WP_131531270.1">
    <property type="nucleotide sequence ID" value="NZ_SJSO01000011.1"/>
</dbReference>
<dbReference type="OrthoDB" id="677560at2"/>
<accession>A0A4R0PZE4</accession>
<dbReference type="PROSITE" id="PS50164">
    <property type="entry name" value="GIY_YIG"/>
    <property type="match status" value="1"/>
</dbReference>
<comment type="caution">
    <text evidence="2">The sequence shown here is derived from an EMBL/GenBank/DDBJ whole genome shotgun (WGS) entry which is preliminary data.</text>
</comment>
<dbReference type="SUPFAM" id="SSF82771">
    <property type="entry name" value="GIY-YIG endonuclease"/>
    <property type="match status" value="1"/>
</dbReference>
<protein>
    <submittedName>
        <fullName evidence="2">GIY-YIG nuclease family protein</fullName>
    </submittedName>
</protein>
<evidence type="ECO:0000313" key="2">
    <source>
        <dbReference type="EMBL" id="TCD26216.1"/>
    </source>
</evidence>
<feature type="domain" description="GIY-YIG" evidence="1">
    <location>
        <begin position="1"/>
        <end position="77"/>
    </location>
</feature>
<sequence length="94" mass="11319">MASVYILFSEKLNRFYTGSCLDLLQRLQSHKDKSFTGSFTSKTEDWELFFTINDLDYKQSRLIELHIKKMKSVIYIKNLKQYPELLAKLIERYR</sequence>
<organism evidence="2 3">
    <name type="scientific">Pedobacter psychrodurus</name>
    <dbReference type="NCBI Taxonomy" id="2530456"/>
    <lineage>
        <taxon>Bacteria</taxon>
        <taxon>Pseudomonadati</taxon>
        <taxon>Bacteroidota</taxon>
        <taxon>Sphingobacteriia</taxon>
        <taxon>Sphingobacteriales</taxon>
        <taxon>Sphingobacteriaceae</taxon>
        <taxon>Pedobacter</taxon>
    </lineage>
</organism>
<evidence type="ECO:0000259" key="1">
    <source>
        <dbReference type="PROSITE" id="PS50164"/>
    </source>
</evidence>
<keyword evidence="3" id="KW-1185">Reference proteome</keyword>
<dbReference type="InterPro" id="IPR035901">
    <property type="entry name" value="GIY-YIG_endonuc_sf"/>
</dbReference>